<reference evidence="3 4" key="1">
    <citation type="journal article" date="2022" name="Front. Cell. Infect. Microbiol.">
        <title>The Genomes of Two Strains of Taenia crassiceps the Animal Model for the Study of Human Cysticercosis.</title>
        <authorList>
            <person name="Bobes R.J."/>
            <person name="Estrada K."/>
            <person name="Rios-Valencia D.G."/>
            <person name="Calderon-Gallegos A."/>
            <person name="de la Torre P."/>
            <person name="Carrero J.C."/>
            <person name="Sanchez-Flores A."/>
            <person name="Laclette J.P."/>
        </authorList>
    </citation>
    <scope>NUCLEOTIDE SEQUENCE [LARGE SCALE GENOMIC DNA]</scope>
    <source>
        <strain evidence="3">WFUcys</strain>
    </source>
</reference>
<comment type="caution">
    <text evidence="3">The sequence shown here is derived from an EMBL/GenBank/DDBJ whole genome shotgun (WGS) entry which is preliminary data.</text>
</comment>
<evidence type="ECO:0000313" key="3">
    <source>
        <dbReference type="EMBL" id="KAL5104782.1"/>
    </source>
</evidence>
<protein>
    <submittedName>
        <fullName evidence="3">Uncharacterized protein</fullName>
    </submittedName>
</protein>
<keyword evidence="4" id="KW-1185">Reference proteome</keyword>
<reference evidence="3" key="2">
    <citation type="submission" date="2024-12" db="EMBL/GenBank/DDBJ databases">
        <authorList>
            <person name="Estrada K."/>
            <person name="Bobes R.J."/>
            <person name="Sanchez-Flores A."/>
            <person name="Laclette J.P."/>
        </authorList>
    </citation>
    <scope>NUCLEOTIDE SEQUENCE</scope>
    <source>
        <strain evidence="3">WFUcys</strain>
        <tissue evidence="3">Peritoneal cavity of infected mice</tissue>
    </source>
</reference>
<proteinExistence type="predicted"/>
<organism evidence="3 4">
    <name type="scientific">Taenia crassiceps</name>
    <dbReference type="NCBI Taxonomy" id="6207"/>
    <lineage>
        <taxon>Eukaryota</taxon>
        <taxon>Metazoa</taxon>
        <taxon>Spiralia</taxon>
        <taxon>Lophotrochozoa</taxon>
        <taxon>Platyhelminthes</taxon>
        <taxon>Cestoda</taxon>
        <taxon>Eucestoda</taxon>
        <taxon>Cyclophyllidea</taxon>
        <taxon>Taeniidae</taxon>
        <taxon>Taenia</taxon>
    </lineage>
</organism>
<accession>A0ABR4Q5C9</accession>
<name>A0ABR4Q5C9_9CEST</name>
<gene>
    <name evidence="2" type="ORF">TcWFU_002872</name>
    <name evidence="3" type="ORF">TcWFU_009835</name>
</gene>
<dbReference type="EMBL" id="JAKROA010000011">
    <property type="protein sequence ID" value="KAL5104782.1"/>
    <property type="molecule type" value="Genomic_DNA"/>
</dbReference>
<feature type="region of interest" description="Disordered" evidence="1">
    <location>
        <begin position="240"/>
        <end position="261"/>
    </location>
</feature>
<evidence type="ECO:0000256" key="1">
    <source>
        <dbReference type="SAM" id="MobiDB-lite"/>
    </source>
</evidence>
<evidence type="ECO:0000313" key="4">
    <source>
        <dbReference type="Proteomes" id="UP001651158"/>
    </source>
</evidence>
<dbReference type="EMBL" id="JAKROA010000011">
    <property type="protein sequence ID" value="KAL5104637.1"/>
    <property type="molecule type" value="Genomic_DNA"/>
</dbReference>
<evidence type="ECO:0000313" key="2">
    <source>
        <dbReference type="EMBL" id="KAL5104637.1"/>
    </source>
</evidence>
<dbReference type="Proteomes" id="UP001651158">
    <property type="component" value="Unassembled WGS sequence"/>
</dbReference>
<sequence>MLPFPAYDINLGMEEVLLVEYFASNDEPLWALAPSILTLAHSEQSPPCTPLRVTNQTRLRIEVTVAEGKEFDREASFCKSACDSHDKHFSVSLDAGWSHLRQVLILPVYRPYNRDDCNHHRSRMGLGRYECVVEPLSFLDGTECVDSCSLAGRLLAQAPTSQDQAVQVEKTYLPPHVRSERLTHQLTDQKELSIGQLHDVVVGIRTTTVMAVTPTKVVEAALIVSEGISSTRIFACAEARTPPPTSKAHAPTSPPLSRSPNHFNFTLPRQALLTEVAILVREEPETLRMWCGGNHGVLPPMGEQCAARRYQDDDANQLSLLLCMP</sequence>